<dbReference type="Gene3D" id="2.60.40.10">
    <property type="entry name" value="Immunoglobulins"/>
    <property type="match status" value="1"/>
</dbReference>
<comment type="caution">
    <text evidence="2">The sequence shown here is derived from an EMBL/GenBank/DDBJ whole genome shotgun (WGS) entry which is preliminary data.</text>
</comment>
<feature type="transmembrane region" description="Helical" evidence="1">
    <location>
        <begin position="6"/>
        <end position="26"/>
    </location>
</feature>
<evidence type="ECO:0008006" key="4">
    <source>
        <dbReference type="Google" id="ProtNLM"/>
    </source>
</evidence>
<dbReference type="AlphaFoldDB" id="A0A1F7JNK1"/>
<keyword evidence="1" id="KW-0812">Transmembrane</keyword>
<accession>A0A1F7JNK1</accession>
<evidence type="ECO:0000313" key="3">
    <source>
        <dbReference type="Proteomes" id="UP000176376"/>
    </source>
</evidence>
<evidence type="ECO:0000256" key="1">
    <source>
        <dbReference type="SAM" id="Phobius"/>
    </source>
</evidence>
<dbReference type="InterPro" id="IPR013783">
    <property type="entry name" value="Ig-like_fold"/>
</dbReference>
<protein>
    <recommendedName>
        <fullName evidence="4">Bacterial Ig domain-containing protein</fullName>
    </recommendedName>
</protein>
<reference evidence="2 3" key="1">
    <citation type="journal article" date="2016" name="Nat. Commun.">
        <title>Thousands of microbial genomes shed light on interconnected biogeochemical processes in an aquifer system.</title>
        <authorList>
            <person name="Anantharaman K."/>
            <person name="Brown C.T."/>
            <person name="Hug L.A."/>
            <person name="Sharon I."/>
            <person name="Castelle C.J."/>
            <person name="Probst A.J."/>
            <person name="Thomas B.C."/>
            <person name="Singh A."/>
            <person name="Wilkins M.J."/>
            <person name="Karaoz U."/>
            <person name="Brodie E.L."/>
            <person name="Williams K.H."/>
            <person name="Hubbard S.S."/>
            <person name="Banfield J.F."/>
        </authorList>
    </citation>
    <scope>NUCLEOTIDE SEQUENCE [LARGE SCALE GENOMIC DNA]</scope>
</reference>
<proteinExistence type="predicted"/>
<evidence type="ECO:0000313" key="2">
    <source>
        <dbReference type="EMBL" id="OGK57183.1"/>
    </source>
</evidence>
<keyword evidence="1" id="KW-0472">Membrane</keyword>
<dbReference type="STRING" id="1802074.A3J15_04080"/>
<dbReference type="Proteomes" id="UP000176376">
    <property type="component" value="Unassembled WGS sequence"/>
</dbReference>
<sequence>MKKETIVAIILGIAFGTIVATSLVIFTKTKSLEKKKVLTPSPAVTVSVPKEETAILKILAPENNIQVATDSVDIKGEAQSDSTVIIHSPVSEAIIKVKDKQFNVKFPLKQGENHIQITSYYQNTPSTKTIKVYQIKQDI</sequence>
<gene>
    <name evidence="2" type="ORF">A3J15_04080</name>
</gene>
<dbReference type="EMBL" id="MGAY01000010">
    <property type="protein sequence ID" value="OGK57183.1"/>
    <property type="molecule type" value="Genomic_DNA"/>
</dbReference>
<organism evidence="2 3">
    <name type="scientific">Candidatus Roizmanbacteria bacterium RIFCSPLOWO2_02_FULL_38_10</name>
    <dbReference type="NCBI Taxonomy" id="1802074"/>
    <lineage>
        <taxon>Bacteria</taxon>
        <taxon>Candidatus Roizmaniibacteriota</taxon>
    </lineage>
</organism>
<keyword evidence="1" id="KW-1133">Transmembrane helix</keyword>
<name>A0A1F7JNK1_9BACT</name>